<dbReference type="EMBL" id="CAJNOM010000418">
    <property type="protein sequence ID" value="CAF1426204.1"/>
    <property type="molecule type" value="Genomic_DNA"/>
</dbReference>
<gene>
    <name evidence="2" type="ORF">BJG266_LOCUS22309</name>
    <name evidence="3" type="ORF">QVE165_LOCUS38218</name>
    <name evidence="4" type="ORF">QVE165_LOCUS38641</name>
</gene>
<evidence type="ECO:0000313" key="4">
    <source>
        <dbReference type="EMBL" id="CAF1426204.1"/>
    </source>
</evidence>
<evidence type="ECO:0000313" key="5">
    <source>
        <dbReference type="Proteomes" id="UP000663832"/>
    </source>
</evidence>
<proteinExistence type="predicted"/>
<reference evidence="3" key="1">
    <citation type="submission" date="2021-02" db="EMBL/GenBank/DDBJ databases">
        <authorList>
            <person name="Nowell W R."/>
        </authorList>
    </citation>
    <scope>NUCLEOTIDE SEQUENCE</scope>
</reference>
<dbReference type="PROSITE" id="PS51934">
    <property type="entry name" value="LRAT"/>
    <property type="match status" value="1"/>
</dbReference>
<dbReference type="Proteomes" id="UP000663877">
    <property type="component" value="Unassembled WGS sequence"/>
</dbReference>
<protein>
    <recommendedName>
        <fullName evidence="1">LRAT domain-containing protein</fullName>
    </recommendedName>
</protein>
<name>A0A815MNA5_9BILA</name>
<evidence type="ECO:0000313" key="3">
    <source>
        <dbReference type="EMBL" id="CAF1420644.1"/>
    </source>
</evidence>
<evidence type="ECO:0000313" key="2">
    <source>
        <dbReference type="EMBL" id="CAF1118287.1"/>
    </source>
</evidence>
<organism evidence="3 5">
    <name type="scientific">Adineta steineri</name>
    <dbReference type="NCBI Taxonomy" id="433720"/>
    <lineage>
        <taxon>Eukaryota</taxon>
        <taxon>Metazoa</taxon>
        <taxon>Spiralia</taxon>
        <taxon>Gnathifera</taxon>
        <taxon>Rotifera</taxon>
        <taxon>Eurotatoria</taxon>
        <taxon>Bdelloidea</taxon>
        <taxon>Adinetida</taxon>
        <taxon>Adinetidae</taxon>
        <taxon>Adineta</taxon>
    </lineage>
</organism>
<sequence length="226" mass="25993">MSFGDILFGQYSFCKWSVNKLKNIQTFIGSDYKVASTFQDEVVNPKDLEPNDHIYIPGNHSYPVKRDAGSAAYYHHGVYLGVIDGDKKVTDFGRDNDKYPVICTFDEFLGDSNGHQKSVKQMYKRVYKESEKLLSASDSFTLAKQMCDYQDWGDYDLLTSNCETYATYIKTRIPYSSQAFLAQGFSAYNQNIRKSRTLPEMDTSCREYHLNNILPFGIGSWVNKWI</sequence>
<dbReference type="Proteomes" id="UP000663832">
    <property type="component" value="Unassembled WGS sequence"/>
</dbReference>
<evidence type="ECO:0000259" key="1">
    <source>
        <dbReference type="PROSITE" id="PS51934"/>
    </source>
</evidence>
<comment type="caution">
    <text evidence="3">The sequence shown here is derived from an EMBL/GenBank/DDBJ whole genome shotgun (WGS) entry which is preliminary data.</text>
</comment>
<dbReference type="Gene3D" id="3.90.1720.10">
    <property type="entry name" value="endopeptidase domain like (from Nostoc punctiforme)"/>
    <property type="match status" value="1"/>
</dbReference>
<dbReference type="Pfam" id="PF04970">
    <property type="entry name" value="LRAT"/>
    <property type="match status" value="1"/>
</dbReference>
<dbReference type="InterPro" id="IPR007053">
    <property type="entry name" value="LRAT_dom"/>
</dbReference>
<dbReference type="OrthoDB" id="5976215at2759"/>
<dbReference type="EMBL" id="CAJNOI010000139">
    <property type="protein sequence ID" value="CAF1118287.1"/>
    <property type="molecule type" value="Genomic_DNA"/>
</dbReference>
<keyword evidence="5" id="KW-1185">Reference proteome</keyword>
<feature type="domain" description="LRAT" evidence="1">
    <location>
        <begin position="65"/>
        <end position="178"/>
    </location>
</feature>
<dbReference type="AlphaFoldDB" id="A0A815MNA5"/>
<accession>A0A815MNA5</accession>
<dbReference type="EMBL" id="CAJNOM010000408">
    <property type="protein sequence ID" value="CAF1420644.1"/>
    <property type="molecule type" value="Genomic_DNA"/>
</dbReference>